<keyword evidence="1" id="KW-0812">Transmembrane</keyword>
<keyword evidence="3" id="KW-1185">Reference proteome</keyword>
<evidence type="ECO:0000256" key="1">
    <source>
        <dbReference type="SAM" id="Phobius"/>
    </source>
</evidence>
<feature type="transmembrane region" description="Helical" evidence="1">
    <location>
        <begin position="45"/>
        <end position="65"/>
    </location>
</feature>
<organism evidence="2 3">
    <name type="scientific">Rhizobium halophytocola</name>
    <dbReference type="NCBI Taxonomy" id="735519"/>
    <lineage>
        <taxon>Bacteria</taxon>
        <taxon>Pseudomonadati</taxon>
        <taxon>Pseudomonadota</taxon>
        <taxon>Alphaproteobacteria</taxon>
        <taxon>Hyphomicrobiales</taxon>
        <taxon>Rhizobiaceae</taxon>
        <taxon>Rhizobium/Agrobacterium group</taxon>
        <taxon>Rhizobium</taxon>
    </lineage>
</organism>
<dbReference type="RefSeq" id="WP_209945373.1">
    <property type="nucleotide sequence ID" value="NZ_JAGGJU010000006.1"/>
</dbReference>
<sequence>MTAFHVWAAPGEEFARPVVNKISNADVIDALRKGAEDFYAKPSHYVFLGLIYPVAGILLMAWAAGANLLPLLFPLASGFALIGPFAALGLYEMSRRREAGLQTSWQDIAALRDSPALPSLLALGAMLVGIELLWLLVAQGLYIHFFDGDVPLRFDWFLADIFNTGSGLSLMIWGIAIGFIFAVVVLASTIIAFPMLLEQDCGAGRAIETSLRVTARNPVQVALWGIVVSVMLVIGFLPMLVGLTITVPILGHATWHLYTRLVTPAAG</sequence>
<comment type="caution">
    <text evidence="2">The sequence shown here is derived from an EMBL/GenBank/DDBJ whole genome shotgun (WGS) entry which is preliminary data.</text>
</comment>
<proteinExistence type="predicted"/>
<accession>A0ABS4DZC8</accession>
<feature type="transmembrane region" description="Helical" evidence="1">
    <location>
        <begin position="71"/>
        <end position="91"/>
    </location>
</feature>
<feature type="transmembrane region" description="Helical" evidence="1">
    <location>
        <begin position="170"/>
        <end position="197"/>
    </location>
</feature>
<name>A0ABS4DZC8_9HYPH</name>
<evidence type="ECO:0000313" key="2">
    <source>
        <dbReference type="EMBL" id="MBP1851042.1"/>
    </source>
</evidence>
<reference evidence="2 3" key="1">
    <citation type="submission" date="2021-03" db="EMBL/GenBank/DDBJ databases">
        <title>Genomic Encyclopedia of Type Strains, Phase IV (KMG-IV): sequencing the most valuable type-strain genomes for metagenomic binning, comparative biology and taxonomic classification.</title>
        <authorList>
            <person name="Goeker M."/>
        </authorList>
    </citation>
    <scope>NUCLEOTIDE SEQUENCE [LARGE SCALE GENOMIC DNA]</scope>
    <source>
        <strain evidence="2 3">DSM 21600</strain>
    </source>
</reference>
<dbReference type="Proteomes" id="UP000759443">
    <property type="component" value="Unassembled WGS sequence"/>
</dbReference>
<dbReference type="EMBL" id="JAGGJU010000006">
    <property type="protein sequence ID" value="MBP1851042.1"/>
    <property type="molecule type" value="Genomic_DNA"/>
</dbReference>
<feature type="transmembrane region" description="Helical" evidence="1">
    <location>
        <begin position="221"/>
        <end position="250"/>
    </location>
</feature>
<gene>
    <name evidence="2" type="ORF">J2Z17_002485</name>
</gene>
<protein>
    <submittedName>
        <fullName evidence="2">Membrane protein</fullName>
    </submittedName>
</protein>
<dbReference type="InterPro" id="IPR018692">
    <property type="entry name" value="DUF2189"/>
</dbReference>
<keyword evidence="1" id="KW-1133">Transmembrane helix</keyword>
<feature type="transmembrane region" description="Helical" evidence="1">
    <location>
        <begin position="120"/>
        <end position="145"/>
    </location>
</feature>
<keyword evidence="1" id="KW-0472">Membrane</keyword>
<dbReference type="Pfam" id="PF09955">
    <property type="entry name" value="DUF2189"/>
    <property type="match status" value="1"/>
</dbReference>
<evidence type="ECO:0000313" key="3">
    <source>
        <dbReference type="Proteomes" id="UP000759443"/>
    </source>
</evidence>